<dbReference type="SUPFAM" id="SSF103084">
    <property type="entry name" value="Holliday junction resolvase RusA"/>
    <property type="match status" value="1"/>
</dbReference>
<dbReference type="GO" id="GO:0000287">
    <property type="term" value="F:magnesium ion binding"/>
    <property type="evidence" value="ECO:0007669"/>
    <property type="project" value="InterPro"/>
</dbReference>
<dbReference type="GO" id="GO:0006310">
    <property type="term" value="P:DNA recombination"/>
    <property type="evidence" value="ECO:0007669"/>
    <property type="project" value="InterPro"/>
</dbReference>
<proteinExistence type="predicted"/>
<dbReference type="InterPro" id="IPR036614">
    <property type="entry name" value="RusA-like_sf"/>
</dbReference>
<dbReference type="RefSeq" id="WP_039744715.1">
    <property type="nucleotide sequence ID" value="NZ_JTCM02000005.1"/>
</dbReference>
<gene>
    <name evidence="1" type="ORF">PI95_004250</name>
</gene>
<dbReference type="AlphaFoldDB" id="A0A846H281"/>
<dbReference type="GO" id="GO:0006281">
    <property type="term" value="P:DNA repair"/>
    <property type="evidence" value="ECO:0007669"/>
    <property type="project" value="InterPro"/>
</dbReference>
<dbReference type="EMBL" id="JTCM02000005">
    <property type="protein sequence ID" value="NEU71807.1"/>
    <property type="molecule type" value="Genomic_DNA"/>
</dbReference>
<evidence type="ECO:0000313" key="2">
    <source>
        <dbReference type="Proteomes" id="UP000031549"/>
    </source>
</evidence>
<sequence length="140" mass="16465">MIFELTLSLPPTLNDKINFARQGWQVSARHKKHWTDIICQFACTCDVKFKDKVWLEFHWYLKTFARDHDNVAAASKYIMDGLIQAGVIKNDNLCTIQSPVLHYYYRSKKDEACLRMAGSPEFLLENFCKSNQFYDRRVCT</sequence>
<protein>
    <submittedName>
        <fullName evidence="1">Uncharacterized protein</fullName>
    </submittedName>
</protein>
<dbReference type="Gene3D" id="3.30.1330.70">
    <property type="entry name" value="Holliday junction resolvase RusA"/>
    <property type="match status" value="1"/>
</dbReference>
<comment type="caution">
    <text evidence="1">The sequence shown here is derived from an EMBL/GenBank/DDBJ whole genome shotgun (WGS) entry which is preliminary data.</text>
</comment>
<dbReference type="Proteomes" id="UP000031549">
    <property type="component" value="Unassembled WGS sequence"/>
</dbReference>
<organism evidence="1 2">
    <name type="scientific">Hassallia byssoidea VB512170</name>
    <dbReference type="NCBI Taxonomy" id="1304833"/>
    <lineage>
        <taxon>Bacteria</taxon>
        <taxon>Bacillati</taxon>
        <taxon>Cyanobacteriota</taxon>
        <taxon>Cyanophyceae</taxon>
        <taxon>Nostocales</taxon>
        <taxon>Tolypothrichaceae</taxon>
        <taxon>Hassallia</taxon>
    </lineage>
</organism>
<name>A0A846H281_9CYAN</name>
<keyword evidence="2" id="KW-1185">Reference proteome</keyword>
<evidence type="ECO:0000313" key="1">
    <source>
        <dbReference type="EMBL" id="NEU71807.1"/>
    </source>
</evidence>
<reference evidence="1 2" key="1">
    <citation type="journal article" date="2015" name="Genome Announc.">
        <title>Draft Genome Sequence of Cyanobacterium Hassallia byssoidea Strain VB512170, Isolated from Monuments in India.</title>
        <authorList>
            <person name="Singh D."/>
            <person name="Chandrababunaidu M.M."/>
            <person name="Panda A."/>
            <person name="Sen D."/>
            <person name="Bhattacharyya S."/>
            <person name="Adhikary S.P."/>
            <person name="Tripathy S."/>
        </authorList>
    </citation>
    <scope>NUCLEOTIDE SEQUENCE [LARGE SCALE GENOMIC DNA]</scope>
    <source>
        <strain evidence="1 2">VB512170</strain>
    </source>
</reference>
<accession>A0A846H281</accession>